<protein>
    <recommendedName>
        <fullName evidence="2">F-box associated domain-containing protein</fullName>
    </recommendedName>
</protein>
<evidence type="ECO:0000313" key="1">
    <source>
        <dbReference type="EnsemblPlants" id="EMT06251"/>
    </source>
</evidence>
<accession>M8AP22</accession>
<dbReference type="EnsemblPlants" id="EMT06251">
    <property type="protein sequence ID" value="EMT06251"/>
    <property type="gene ID" value="F775_18527"/>
</dbReference>
<dbReference type="AlphaFoldDB" id="M8AP22"/>
<sequence>MSSTSIAAAFDYVGAECSTIKQHCNGLLLLDNEWPRGRAPIKEKAWVLNPATRGWERLPPPPPICTPGMEDVFDFYIEKVMRCHNHHEYYMEDHVAEREWPPSTFILLVFSSRTKRWEERPFIRQGEAAATIGYMFDDFPCPQCYAACWLGALYVHQNGFILRMTLSNDKYRVIELPEGFCGMYTTDLHLGKSENGVYCALLDGHGGPRLRIWYLDETCDQINWRSKCDINLDPLLAEFSGEHSDTYSEQCYNRGSLLGFHPNEETVFLHTPLKRVVAYHFDSSKMEDLGCLPVEPRDHIYVSFPYTLCLMGEFSSNQ</sequence>
<dbReference type="PANTHER" id="PTHR34591">
    <property type="entry name" value="OS03G0653100 PROTEIN-RELATED"/>
    <property type="match status" value="1"/>
</dbReference>
<dbReference type="PANTHER" id="PTHR34591:SF60">
    <property type="entry name" value="OS01G0824700 PROTEIN"/>
    <property type="match status" value="1"/>
</dbReference>
<organism evidence="1">
    <name type="scientific">Aegilops tauschii</name>
    <name type="common">Tausch's goatgrass</name>
    <name type="synonym">Aegilops squarrosa</name>
    <dbReference type="NCBI Taxonomy" id="37682"/>
    <lineage>
        <taxon>Eukaryota</taxon>
        <taxon>Viridiplantae</taxon>
        <taxon>Streptophyta</taxon>
        <taxon>Embryophyta</taxon>
        <taxon>Tracheophyta</taxon>
        <taxon>Spermatophyta</taxon>
        <taxon>Magnoliopsida</taxon>
        <taxon>Liliopsida</taxon>
        <taxon>Poales</taxon>
        <taxon>Poaceae</taxon>
        <taxon>BOP clade</taxon>
        <taxon>Pooideae</taxon>
        <taxon>Triticodae</taxon>
        <taxon>Triticeae</taxon>
        <taxon>Triticinae</taxon>
        <taxon>Aegilops</taxon>
    </lineage>
</organism>
<name>M8AP22_AEGTA</name>
<reference evidence="1" key="1">
    <citation type="submission" date="2015-06" db="UniProtKB">
        <authorList>
            <consortium name="EnsemblPlants"/>
        </authorList>
    </citation>
    <scope>IDENTIFICATION</scope>
</reference>
<proteinExistence type="predicted"/>
<evidence type="ECO:0008006" key="2">
    <source>
        <dbReference type="Google" id="ProtNLM"/>
    </source>
</evidence>